<organism evidence="2 3">
    <name type="scientific">Gossypium gossypioides</name>
    <name type="common">Mexican cotton</name>
    <name type="synonym">Selera gossypioides</name>
    <dbReference type="NCBI Taxonomy" id="34282"/>
    <lineage>
        <taxon>Eukaryota</taxon>
        <taxon>Viridiplantae</taxon>
        <taxon>Streptophyta</taxon>
        <taxon>Embryophyta</taxon>
        <taxon>Tracheophyta</taxon>
        <taxon>Spermatophyta</taxon>
        <taxon>Magnoliopsida</taxon>
        <taxon>eudicotyledons</taxon>
        <taxon>Gunneridae</taxon>
        <taxon>Pentapetalae</taxon>
        <taxon>rosids</taxon>
        <taxon>malvids</taxon>
        <taxon>Malvales</taxon>
        <taxon>Malvaceae</taxon>
        <taxon>Malvoideae</taxon>
        <taxon>Gossypium</taxon>
    </lineage>
</organism>
<dbReference type="Proteomes" id="UP000593579">
    <property type="component" value="Unassembled WGS sequence"/>
</dbReference>
<feature type="transmembrane region" description="Helical" evidence="1">
    <location>
        <begin position="20"/>
        <end position="44"/>
    </location>
</feature>
<accession>A0A7J9C2L2</accession>
<dbReference type="EMBL" id="JABEZY010000007">
    <property type="protein sequence ID" value="MBA0742710.1"/>
    <property type="molecule type" value="Genomic_DNA"/>
</dbReference>
<protein>
    <submittedName>
        <fullName evidence="2">Uncharacterized protein</fullName>
    </submittedName>
</protein>
<comment type="caution">
    <text evidence="2">The sequence shown here is derived from an EMBL/GenBank/DDBJ whole genome shotgun (WGS) entry which is preliminary data.</text>
</comment>
<gene>
    <name evidence="2" type="ORF">Gogos_015736</name>
</gene>
<keyword evidence="1" id="KW-0472">Membrane</keyword>
<dbReference type="AlphaFoldDB" id="A0A7J9C2L2"/>
<keyword evidence="1" id="KW-0812">Transmembrane</keyword>
<keyword evidence="3" id="KW-1185">Reference proteome</keyword>
<keyword evidence="1" id="KW-1133">Transmembrane helix</keyword>
<proteinExistence type="predicted"/>
<evidence type="ECO:0000256" key="1">
    <source>
        <dbReference type="SAM" id="Phobius"/>
    </source>
</evidence>
<dbReference type="OrthoDB" id="1001215at2759"/>
<sequence length="87" mass="10219">MKIISVRVYQYGLVISSQNVWFYAFDLITSMAILLITFVIFNLFKTWTLPITTFQELFHHVSEISLQWPQKPKSIVNLFRGQSLAIH</sequence>
<evidence type="ECO:0000313" key="2">
    <source>
        <dbReference type="EMBL" id="MBA0742710.1"/>
    </source>
</evidence>
<reference evidence="2 3" key="1">
    <citation type="journal article" date="2019" name="Genome Biol. Evol.">
        <title>Insights into the evolution of the New World diploid cottons (Gossypium, subgenus Houzingenia) based on genome sequencing.</title>
        <authorList>
            <person name="Grover C.E."/>
            <person name="Arick M.A. 2nd"/>
            <person name="Thrash A."/>
            <person name="Conover J.L."/>
            <person name="Sanders W.S."/>
            <person name="Peterson D.G."/>
            <person name="Frelichowski J.E."/>
            <person name="Scheffler J.A."/>
            <person name="Scheffler B.E."/>
            <person name="Wendel J.F."/>
        </authorList>
    </citation>
    <scope>NUCLEOTIDE SEQUENCE [LARGE SCALE GENOMIC DNA]</scope>
    <source>
        <strain evidence="2">5</strain>
        <tissue evidence="2">Leaf</tissue>
    </source>
</reference>
<evidence type="ECO:0000313" key="3">
    <source>
        <dbReference type="Proteomes" id="UP000593579"/>
    </source>
</evidence>
<name>A0A7J9C2L2_GOSGO</name>